<dbReference type="InterPro" id="IPR032675">
    <property type="entry name" value="LRR_dom_sf"/>
</dbReference>
<evidence type="ECO:0000259" key="1">
    <source>
        <dbReference type="Pfam" id="PF12937"/>
    </source>
</evidence>
<dbReference type="AlphaFoldDB" id="A0A4V2MVW6"/>
<protein>
    <recommendedName>
        <fullName evidence="1">F-box domain-containing protein</fullName>
    </recommendedName>
</protein>
<evidence type="ECO:0000313" key="3">
    <source>
        <dbReference type="Proteomes" id="UP000292702"/>
    </source>
</evidence>
<dbReference type="Proteomes" id="UP000292702">
    <property type="component" value="Unassembled WGS sequence"/>
</dbReference>
<dbReference type="EMBL" id="RWJN01000278">
    <property type="protein sequence ID" value="TCD63747.1"/>
    <property type="molecule type" value="Genomic_DNA"/>
</dbReference>
<sequence length="412" mass="46918">MPGWTEATSRAIKIYSRLSDDVVVDIMGYNWNDRRTLFQCALVCRQWARATRSVLFRTVFLGGPSGRLQLCSRLEKSELGSWIKELRIGGWRNFWQLWTKFYNPLMPKLENLRRLTVDLTCGIPADAFTLEEQADLTCKLSQCHTIEQLTFTNGAMVSPHCVLFFTRCLPGLRTLVLDDCDVYILFYQAPSVAVPFGRSPQLTCLRIPYAYQNIASLFSQETLFSLETLEIGNWLASLLHPSNALYVLNNLGPELSTLSLDCFTSGSKVHAQGSSVMSRIEKLGVEDIPKKLHDILYGWDVDRLIGLRTLRIGFMDHVPLRQFLPILLCKLRHLHLKTISVCLSFDTATEFNEKNYHSLGMSLAVLINQSSLERVRVEYLGSLPLQQAQDELLHALRPFATRGFKLMFTRAT</sequence>
<gene>
    <name evidence="2" type="ORF">EIP91_004998</name>
</gene>
<dbReference type="Pfam" id="PF12937">
    <property type="entry name" value="F-box-like"/>
    <property type="match status" value="1"/>
</dbReference>
<dbReference type="SUPFAM" id="SSF52047">
    <property type="entry name" value="RNI-like"/>
    <property type="match status" value="1"/>
</dbReference>
<proteinExistence type="predicted"/>
<dbReference type="Gene3D" id="3.80.10.10">
    <property type="entry name" value="Ribonuclease Inhibitor"/>
    <property type="match status" value="1"/>
</dbReference>
<evidence type="ECO:0000313" key="2">
    <source>
        <dbReference type="EMBL" id="TCD63747.1"/>
    </source>
</evidence>
<keyword evidence="3" id="KW-1185">Reference proteome</keyword>
<name>A0A4V2MVW6_9APHY</name>
<dbReference type="InterPro" id="IPR001810">
    <property type="entry name" value="F-box_dom"/>
</dbReference>
<reference evidence="2 3" key="1">
    <citation type="submission" date="2018-11" db="EMBL/GenBank/DDBJ databases">
        <title>Genome assembly of Steccherinum ochraceum LE-BIN_3174, the white-rot fungus of the Steccherinaceae family (The Residual Polyporoid clade, Polyporales, Basidiomycota).</title>
        <authorList>
            <person name="Fedorova T.V."/>
            <person name="Glazunova O.A."/>
            <person name="Landesman E.O."/>
            <person name="Moiseenko K.V."/>
            <person name="Psurtseva N.V."/>
            <person name="Savinova O.S."/>
            <person name="Shakhova N.V."/>
            <person name="Tyazhelova T.V."/>
            <person name="Vasina D.V."/>
        </authorList>
    </citation>
    <scope>NUCLEOTIDE SEQUENCE [LARGE SCALE GENOMIC DNA]</scope>
    <source>
        <strain evidence="2 3">LE-BIN_3174</strain>
    </source>
</reference>
<accession>A0A4V2MVW6</accession>
<organism evidence="2 3">
    <name type="scientific">Steccherinum ochraceum</name>
    <dbReference type="NCBI Taxonomy" id="92696"/>
    <lineage>
        <taxon>Eukaryota</taxon>
        <taxon>Fungi</taxon>
        <taxon>Dikarya</taxon>
        <taxon>Basidiomycota</taxon>
        <taxon>Agaricomycotina</taxon>
        <taxon>Agaricomycetes</taxon>
        <taxon>Polyporales</taxon>
        <taxon>Steccherinaceae</taxon>
        <taxon>Steccherinum</taxon>
    </lineage>
</organism>
<comment type="caution">
    <text evidence="2">The sequence shown here is derived from an EMBL/GenBank/DDBJ whole genome shotgun (WGS) entry which is preliminary data.</text>
</comment>
<feature type="domain" description="F-box" evidence="1">
    <location>
        <begin position="20"/>
        <end position="61"/>
    </location>
</feature>